<dbReference type="SUPFAM" id="SSF52833">
    <property type="entry name" value="Thioredoxin-like"/>
    <property type="match status" value="1"/>
</dbReference>
<dbReference type="PANTHER" id="PTHR47571:SF1">
    <property type="entry name" value="THIOREDOXIN-LIKE 3-3"/>
    <property type="match status" value="1"/>
</dbReference>
<accession>A0A061QZI0</accession>
<dbReference type="PANTHER" id="PTHR47571">
    <property type="entry name" value="THIOREDOXIN-LIKE 3-3"/>
    <property type="match status" value="1"/>
</dbReference>
<dbReference type="InterPro" id="IPR044193">
    <property type="entry name" value="TRL33"/>
</dbReference>
<dbReference type="EMBL" id="GBEZ01023179">
    <property type="protein sequence ID" value="JAC63691.1"/>
    <property type="molecule type" value="Transcribed_RNA"/>
</dbReference>
<dbReference type="InterPro" id="IPR036249">
    <property type="entry name" value="Thioredoxin-like_sf"/>
</dbReference>
<organism evidence="1">
    <name type="scientific">Tetraselmis sp. GSL018</name>
    <dbReference type="NCBI Taxonomy" id="582737"/>
    <lineage>
        <taxon>Eukaryota</taxon>
        <taxon>Viridiplantae</taxon>
        <taxon>Chlorophyta</taxon>
        <taxon>core chlorophytes</taxon>
        <taxon>Chlorodendrophyceae</taxon>
        <taxon>Chlorodendrales</taxon>
        <taxon>Chlorodendraceae</taxon>
        <taxon>Tetraselmis</taxon>
    </lineage>
</organism>
<evidence type="ECO:0000313" key="1">
    <source>
        <dbReference type="EMBL" id="JAC63691.1"/>
    </source>
</evidence>
<dbReference type="AlphaFoldDB" id="A0A061QZI0"/>
<sequence>MLPHYMSLTKQFPRFQYAVAQVDYMKSEVKGLKYTPTYSFYHKGRKVDEFFGSDRQRLQDHLWLHSSMEP</sequence>
<gene>
    <name evidence="1" type="primary">TRXA</name>
    <name evidence="1" type="ORF">TSPGSL018_19999</name>
</gene>
<protein>
    <submittedName>
        <fullName evidence="1">Thioredoxin 1</fullName>
    </submittedName>
</protein>
<reference evidence="1" key="1">
    <citation type="submission" date="2014-05" db="EMBL/GenBank/DDBJ databases">
        <title>The transcriptome of the halophilic microalga Tetraselmis sp. GSL018 isolated from the Great Salt Lake, Utah.</title>
        <authorList>
            <person name="Jinkerson R.E."/>
            <person name="D'Adamo S."/>
            <person name="Posewitz M.C."/>
        </authorList>
    </citation>
    <scope>NUCLEOTIDE SEQUENCE</scope>
    <source>
        <strain evidence="1">GSL018</strain>
    </source>
</reference>
<proteinExistence type="predicted"/>
<name>A0A061QZI0_9CHLO</name>